<dbReference type="InterPro" id="IPR050545">
    <property type="entry name" value="Mycobact_MmpL"/>
</dbReference>
<accession>A0A1M7P4J2</accession>
<evidence type="ECO:0000313" key="9">
    <source>
        <dbReference type="EMBL" id="SHN11546.1"/>
    </source>
</evidence>
<keyword evidence="4 7" id="KW-0812">Transmembrane</keyword>
<dbReference type="GO" id="GO:0005886">
    <property type="term" value="C:plasma membrane"/>
    <property type="evidence" value="ECO:0007669"/>
    <property type="project" value="UniProtKB-SubCell"/>
</dbReference>
<dbReference type="STRING" id="388280.SAMN04488057_10711"/>
<feature type="domain" description="SSD" evidence="8">
    <location>
        <begin position="252"/>
        <end position="374"/>
    </location>
</feature>
<dbReference type="InterPro" id="IPR004869">
    <property type="entry name" value="MMPL_dom"/>
</dbReference>
<feature type="transmembrane region" description="Helical" evidence="7">
    <location>
        <begin position="635"/>
        <end position="655"/>
    </location>
</feature>
<proteinExistence type="inferred from homology"/>
<feature type="transmembrane region" description="Helical" evidence="7">
    <location>
        <begin position="406"/>
        <end position="423"/>
    </location>
</feature>
<evidence type="ECO:0000313" key="10">
    <source>
        <dbReference type="Proteomes" id="UP000184513"/>
    </source>
</evidence>
<feature type="transmembrane region" description="Helical" evidence="7">
    <location>
        <begin position="733"/>
        <end position="759"/>
    </location>
</feature>
<name>A0A1M7P4J2_9BACT</name>
<evidence type="ECO:0000256" key="7">
    <source>
        <dbReference type="SAM" id="Phobius"/>
    </source>
</evidence>
<dbReference type="PANTHER" id="PTHR33406:SF6">
    <property type="entry name" value="MEMBRANE PROTEIN YDGH-RELATED"/>
    <property type="match status" value="1"/>
</dbReference>
<dbReference type="EMBL" id="FRCY01000007">
    <property type="protein sequence ID" value="SHN11546.1"/>
    <property type="molecule type" value="Genomic_DNA"/>
</dbReference>
<evidence type="ECO:0000256" key="3">
    <source>
        <dbReference type="ARBA" id="ARBA00022475"/>
    </source>
</evidence>
<feature type="transmembrane region" description="Helical" evidence="7">
    <location>
        <begin position="249"/>
        <end position="270"/>
    </location>
</feature>
<evidence type="ECO:0000256" key="5">
    <source>
        <dbReference type="ARBA" id="ARBA00022989"/>
    </source>
</evidence>
<dbReference type="InterPro" id="IPR000731">
    <property type="entry name" value="SSD"/>
</dbReference>
<feature type="transmembrane region" description="Helical" evidence="7">
    <location>
        <begin position="282"/>
        <end position="299"/>
    </location>
</feature>
<organism evidence="9 10">
    <name type="scientific">Cyclobacterium lianum</name>
    <dbReference type="NCBI Taxonomy" id="388280"/>
    <lineage>
        <taxon>Bacteria</taxon>
        <taxon>Pseudomonadati</taxon>
        <taxon>Bacteroidota</taxon>
        <taxon>Cytophagia</taxon>
        <taxon>Cytophagales</taxon>
        <taxon>Cyclobacteriaceae</taxon>
        <taxon>Cyclobacterium</taxon>
    </lineage>
</organism>
<keyword evidence="6 7" id="KW-0472">Membrane</keyword>
<comment type="similarity">
    <text evidence="2">Belongs to the resistance-nodulation-cell division (RND) (TC 2.A.6) family. MmpL subfamily.</text>
</comment>
<dbReference type="Gene3D" id="1.20.1640.10">
    <property type="entry name" value="Multidrug efflux transporter AcrB transmembrane domain"/>
    <property type="match status" value="2"/>
</dbReference>
<evidence type="ECO:0000256" key="1">
    <source>
        <dbReference type="ARBA" id="ARBA00004651"/>
    </source>
</evidence>
<dbReference type="AlphaFoldDB" id="A0A1M7P4J2"/>
<evidence type="ECO:0000256" key="2">
    <source>
        <dbReference type="ARBA" id="ARBA00010157"/>
    </source>
</evidence>
<feature type="transmembrane region" description="Helical" evidence="7">
    <location>
        <begin position="609"/>
        <end position="628"/>
    </location>
</feature>
<dbReference type="PROSITE" id="PS50156">
    <property type="entry name" value="SSD"/>
    <property type="match status" value="1"/>
</dbReference>
<feature type="transmembrane region" description="Helical" evidence="7">
    <location>
        <begin position="320"/>
        <end position="340"/>
    </location>
</feature>
<keyword evidence="3" id="KW-1003">Cell membrane</keyword>
<evidence type="ECO:0000259" key="8">
    <source>
        <dbReference type="PROSITE" id="PS50156"/>
    </source>
</evidence>
<dbReference type="Proteomes" id="UP000184513">
    <property type="component" value="Unassembled WGS sequence"/>
</dbReference>
<comment type="subcellular location">
    <subcellularLocation>
        <location evidence="1">Cell membrane</location>
        <topology evidence="1">Multi-pass membrane protein</topology>
    </subcellularLocation>
</comment>
<reference evidence="9 10" key="1">
    <citation type="submission" date="2016-11" db="EMBL/GenBank/DDBJ databases">
        <authorList>
            <person name="Jaros S."/>
            <person name="Januszkiewicz K."/>
            <person name="Wedrychowicz H."/>
        </authorList>
    </citation>
    <scope>NUCLEOTIDE SEQUENCE [LARGE SCALE GENOMIC DNA]</scope>
    <source>
        <strain evidence="9 10">CGMCC 1.6102</strain>
    </source>
</reference>
<feature type="transmembrane region" description="Helical" evidence="7">
    <location>
        <begin position="661"/>
        <end position="683"/>
    </location>
</feature>
<feature type="transmembrane region" description="Helical" evidence="7">
    <location>
        <begin position="223"/>
        <end position="242"/>
    </location>
</feature>
<dbReference type="Pfam" id="PF03176">
    <property type="entry name" value="MMPL"/>
    <property type="match status" value="2"/>
</dbReference>
<keyword evidence="10" id="KW-1185">Reference proteome</keyword>
<gene>
    <name evidence="9" type="ORF">SAMN04488057_10711</name>
</gene>
<dbReference type="OrthoDB" id="9805018at2"/>
<dbReference type="SUPFAM" id="SSF82866">
    <property type="entry name" value="Multidrug efflux transporter AcrB transmembrane domain"/>
    <property type="match status" value="2"/>
</dbReference>
<feature type="transmembrane region" description="Helical" evidence="7">
    <location>
        <begin position="24"/>
        <end position="42"/>
    </location>
</feature>
<dbReference type="PANTHER" id="PTHR33406">
    <property type="entry name" value="MEMBRANE PROTEIN MJ1562-RELATED"/>
    <property type="match status" value="1"/>
</dbReference>
<protein>
    <recommendedName>
        <fullName evidence="8">SSD domain-containing protein</fullName>
    </recommendedName>
</protein>
<sequence length="781" mass="89548">MELHKEANVKSGLNAGFFMTQKKAFWGLALAGMVSVFFVFTWQELRFNYNFENFFQENDPDLEFYREYRATFENDNDYLLIALGRQPDIFDSLFLTHSRQLQQSIADLRGIDEVISLLNEEEALIGPFGVSFRQVLDWSSAENLEKSAQRLLEDDLWKGRLMDESARYLLLLVKNKQLISKEEGDRLYLRIKELLEASPITDHKVAGKIKAQGAFVSLLQDEFAFFFVLAILWVLLLLWFLYRVWWTVLLPLLIILTGIFWTIAFLSLTGGTLDVMLVMQPPILMVIGLSGMVHILSHYQGMIRKNIPKEKAISLVFRELTLPVFLTALTTALGFISLYFTDVYSLKWFGLYTGLGVLFMFFSLMSLLPVALYTFSSFDPGRQKGWSDGWESQMSKTYNWIFDRQGIISGIFVLISLIAGFFMSQVKTDGYILDSLPDDHPLMNDFQFFDDRFSGSKPLEIFIATGSDSLDLFDYQVLSEMEKLENFVRKNYQTENIVSPLTLIKSINKAKNRGNPNAFRLPSELAYEGMTRIRDQFIEKRDMGLWSEDFKSGRISGRMEDIGSYQGQRLHQNLQHFVSRNIDEQLLRVRITGTSYLIDKSHEQVTRNVFEGLGVAFLLVAIIVGLLYRSWRIAFLVLLPNVIPLLWIGGAMYLLGIDFKLSTSIVFAIAFGIAVDDSIHFMANLRFRMGSGKLLEEAMRKTFMTTGKAIVLTTAVLSSGFLILVFSDLEIPWFTGFLVSLSLFFALLADLFWLPVLLFSIRKLLNAKVIGPPRERQTRQK</sequence>
<feature type="transmembrane region" description="Helical" evidence="7">
    <location>
        <begin position="352"/>
        <end position="375"/>
    </location>
</feature>
<feature type="transmembrane region" description="Helical" evidence="7">
    <location>
        <begin position="709"/>
        <end position="727"/>
    </location>
</feature>
<keyword evidence="5 7" id="KW-1133">Transmembrane helix</keyword>
<evidence type="ECO:0000256" key="6">
    <source>
        <dbReference type="ARBA" id="ARBA00023136"/>
    </source>
</evidence>
<evidence type="ECO:0000256" key="4">
    <source>
        <dbReference type="ARBA" id="ARBA00022692"/>
    </source>
</evidence>